<protein>
    <submittedName>
        <fullName evidence="1">Uncharacterized protein</fullName>
    </submittedName>
</protein>
<sequence>MRVRGGKTSLTSQHKSQHAHAATTLQLPIQWFCNHKKYKNVGPRLTKFRSPQPRNFLKCLPSDKANQYFVGFGGHNPLVPHILLGTTIVLELCAMHISTPAFTHGRSPLFPTR</sequence>
<gene>
    <name evidence="1" type="ORF">DBRI1063_LOCUS22948</name>
</gene>
<name>A0A7S1ZZH7_9STRA</name>
<accession>A0A7S1ZZH7</accession>
<evidence type="ECO:0000313" key="1">
    <source>
        <dbReference type="EMBL" id="CAD9353366.1"/>
    </source>
</evidence>
<dbReference type="AlphaFoldDB" id="A0A7S1ZZH7"/>
<proteinExistence type="predicted"/>
<reference evidence="1" key="1">
    <citation type="submission" date="2021-01" db="EMBL/GenBank/DDBJ databases">
        <authorList>
            <person name="Corre E."/>
            <person name="Pelletier E."/>
            <person name="Niang G."/>
            <person name="Scheremetjew M."/>
            <person name="Finn R."/>
            <person name="Kale V."/>
            <person name="Holt S."/>
            <person name="Cochrane G."/>
            <person name="Meng A."/>
            <person name="Brown T."/>
            <person name="Cohen L."/>
        </authorList>
    </citation>
    <scope>NUCLEOTIDE SEQUENCE</scope>
    <source>
        <strain evidence="1">Pop2</strain>
    </source>
</reference>
<organism evidence="1">
    <name type="scientific">Ditylum brightwellii</name>
    <dbReference type="NCBI Taxonomy" id="49249"/>
    <lineage>
        <taxon>Eukaryota</taxon>
        <taxon>Sar</taxon>
        <taxon>Stramenopiles</taxon>
        <taxon>Ochrophyta</taxon>
        <taxon>Bacillariophyta</taxon>
        <taxon>Mediophyceae</taxon>
        <taxon>Lithodesmiophycidae</taxon>
        <taxon>Lithodesmiales</taxon>
        <taxon>Lithodesmiaceae</taxon>
        <taxon>Ditylum</taxon>
    </lineage>
</organism>
<dbReference type="EMBL" id="HBGN01035748">
    <property type="protein sequence ID" value="CAD9353366.1"/>
    <property type="molecule type" value="Transcribed_RNA"/>
</dbReference>